<keyword evidence="4 5" id="KW-0479">Metal-binding</keyword>
<dbReference type="InterPro" id="IPR012347">
    <property type="entry name" value="Ferritin-like"/>
</dbReference>
<evidence type="ECO:0000256" key="3">
    <source>
        <dbReference type="ARBA" id="ARBA00047045"/>
    </source>
</evidence>
<feature type="binding site" evidence="4">
    <location>
        <position position="101"/>
    </location>
    <ligand>
        <name>Fe cation</name>
        <dbReference type="ChEBI" id="CHEBI:24875"/>
        <label>1</label>
    </ligand>
</feature>
<keyword evidence="8" id="KW-1185">Reference proteome</keyword>
<evidence type="ECO:0000256" key="5">
    <source>
        <dbReference type="RuleBase" id="RU361145"/>
    </source>
</evidence>
<comment type="subcellular location">
    <subcellularLocation>
        <location evidence="1">Autolysosome</location>
    </subcellularLocation>
</comment>
<dbReference type="Gene3D" id="1.20.1260.10">
    <property type="match status" value="1"/>
</dbReference>
<evidence type="ECO:0000313" key="7">
    <source>
        <dbReference type="EMBL" id="EPQ19007.1"/>
    </source>
</evidence>
<comment type="subunit">
    <text evidence="3">Oligomer of 24 subunits. There are two types of subunits: L (light) chain and H (heavy) chain. The major chain can be light or heavy, depending on the species and tissue type. The functional molecule forms a roughly spherical shell with a diameter of 12 nm and contains a central cavity into which the insoluble mineral iron core is deposited. Interacts with NCOA4.</text>
</comment>
<dbReference type="GO" id="GO:0006879">
    <property type="term" value="P:intracellular iron ion homeostasis"/>
    <property type="evidence" value="ECO:0007669"/>
    <property type="project" value="UniProtKB-KW"/>
</dbReference>
<dbReference type="PANTHER" id="PTHR11431">
    <property type="entry name" value="FERRITIN"/>
    <property type="match status" value="1"/>
</dbReference>
<evidence type="ECO:0000256" key="2">
    <source>
        <dbReference type="ARBA" id="ARBA00045578"/>
    </source>
</evidence>
<accession>S7QCW7</accession>
<evidence type="ECO:0000259" key="6">
    <source>
        <dbReference type="PROSITE" id="PS50905"/>
    </source>
</evidence>
<dbReference type="SUPFAM" id="SSF47240">
    <property type="entry name" value="Ferritin-like"/>
    <property type="match status" value="1"/>
</dbReference>
<dbReference type="GO" id="GO:0044754">
    <property type="term" value="C:autolysosome"/>
    <property type="evidence" value="ECO:0007669"/>
    <property type="project" value="UniProtKB-SubCell"/>
</dbReference>
<dbReference type="AlphaFoldDB" id="S7QCW7"/>
<dbReference type="PANTHER" id="PTHR11431:SF47">
    <property type="entry name" value="FERRITIN LIGHT CHAIN"/>
    <property type="match status" value="1"/>
</dbReference>
<sequence length="135" mass="15209">MSSQIRQNYSTEVEAVVPRLTKLPLRAPHTYLSLGFHFDREDGALEGLGRFCKLAEKHEGTEHLLKMQTQRGGRILFQDVQKPPQDEWAKLRTMEATLASERNLNQALSALQALGSTRAVADPQLCDFRQNHVPG</sequence>
<evidence type="ECO:0000256" key="1">
    <source>
        <dbReference type="ARBA" id="ARBA00044942"/>
    </source>
</evidence>
<protein>
    <recommendedName>
        <fullName evidence="5">Ferritin</fullName>
    </recommendedName>
</protein>
<comment type="similarity">
    <text evidence="5">Belongs to the ferritin family.</text>
</comment>
<comment type="function">
    <text evidence="2">Stores iron in a soluble, non-toxic, readily available form. Important for iron homeostasis. Iron is taken up in the ferrous form and deposited as ferric hydroxides after oxidation. Also plays a role in delivery of iron to cells. Mediates iron uptake in capsule cells of the developing kidney. Delivery to lysosomes by the cargo receptor NCOA4 for autophagic degradation and release or iron.</text>
</comment>
<keyword evidence="5" id="KW-0409">Iron storage</keyword>
<proteinExistence type="inferred from homology"/>
<evidence type="ECO:0000313" key="8">
    <source>
        <dbReference type="Proteomes" id="UP000052978"/>
    </source>
</evidence>
<reference evidence="7 8" key="1">
    <citation type="journal article" date="2013" name="Nat. Commun.">
        <title>Genome analysis reveals insights into physiology and longevity of the Brandt's bat Myotis brandtii.</title>
        <authorList>
            <person name="Seim I."/>
            <person name="Fang X."/>
            <person name="Xiong Z."/>
            <person name="Lobanov A.V."/>
            <person name="Huang Z."/>
            <person name="Ma S."/>
            <person name="Feng Y."/>
            <person name="Turanov A.A."/>
            <person name="Zhu Y."/>
            <person name="Lenz T.L."/>
            <person name="Gerashchenko M.V."/>
            <person name="Fan D."/>
            <person name="Hee Yim S."/>
            <person name="Yao X."/>
            <person name="Jordan D."/>
            <person name="Xiong Y."/>
            <person name="Ma Y."/>
            <person name="Lyapunov A.N."/>
            <person name="Chen G."/>
            <person name="Kulakova O.I."/>
            <person name="Sun Y."/>
            <person name="Lee S.G."/>
            <person name="Bronson R.T."/>
            <person name="Moskalev A.A."/>
            <person name="Sunyaev S.R."/>
            <person name="Zhang G."/>
            <person name="Krogh A."/>
            <person name="Wang J."/>
            <person name="Gladyshev V.N."/>
        </authorList>
    </citation>
    <scope>NUCLEOTIDE SEQUENCE [LARGE SCALE GENOMIC DNA]</scope>
</reference>
<evidence type="ECO:0000256" key="4">
    <source>
        <dbReference type="PIRSR" id="PIRSR601519-1"/>
    </source>
</evidence>
<dbReference type="Proteomes" id="UP000052978">
    <property type="component" value="Unassembled WGS sequence"/>
</dbReference>
<dbReference type="PROSITE" id="PS50905">
    <property type="entry name" value="FERRITIN_LIKE"/>
    <property type="match status" value="1"/>
</dbReference>
<name>S7QCW7_MYOBR</name>
<dbReference type="GO" id="GO:0008199">
    <property type="term" value="F:ferric iron binding"/>
    <property type="evidence" value="ECO:0007669"/>
    <property type="project" value="InterPro"/>
</dbReference>
<gene>
    <name evidence="7" type="ORF">D623_10015142</name>
</gene>
<keyword evidence="4 5" id="KW-0408">Iron</keyword>
<feature type="domain" description="Ferritin-like diiron" evidence="6">
    <location>
        <begin position="7"/>
        <end position="135"/>
    </location>
</feature>
<dbReference type="InterPro" id="IPR009040">
    <property type="entry name" value="Ferritin-like_diiron"/>
</dbReference>
<dbReference type="GO" id="GO:0006826">
    <property type="term" value="P:iron ion transport"/>
    <property type="evidence" value="ECO:0007669"/>
    <property type="project" value="InterPro"/>
</dbReference>
<dbReference type="InterPro" id="IPR001519">
    <property type="entry name" value="Ferritin"/>
</dbReference>
<dbReference type="GO" id="GO:0008198">
    <property type="term" value="F:ferrous iron binding"/>
    <property type="evidence" value="ECO:0007669"/>
    <property type="project" value="TreeGrafter"/>
</dbReference>
<dbReference type="InterPro" id="IPR009078">
    <property type="entry name" value="Ferritin-like_SF"/>
</dbReference>
<organism evidence="7 8">
    <name type="scientific">Myotis brandtii</name>
    <name type="common">Brandt's bat</name>
    <dbReference type="NCBI Taxonomy" id="109478"/>
    <lineage>
        <taxon>Eukaryota</taxon>
        <taxon>Metazoa</taxon>
        <taxon>Chordata</taxon>
        <taxon>Craniata</taxon>
        <taxon>Vertebrata</taxon>
        <taxon>Euteleostomi</taxon>
        <taxon>Mammalia</taxon>
        <taxon>Eutheria</taxon>
        <taxon>Laurasiatheria</taxon>
        <taxon>Chiroptera</taxon>
        <taxon>Yangochiroptera</taxon>
        <taxon>Vespertilionidae</taxon>
        <taxon>Myotis</taxon>
    </lineage>
</organism>
<dbReference type="EMBL" id="KE164592">
    <property type="protein sequence ID" value="EPQ19007.1"/>
    <property type="molecule type" value="Genomic_DNA"/>
</dbReference>